<dbReference type="EMBL" id="JACIJN010000005">
    <property type="protein sequence ID" value="MBB5725792.1"/>
    <property type="molecule type" value="Genomic_DNA"/>
</dbReference>
<sequence>MFYELEIEPLQAAFLEVNDWLGQEVVRFRQRPSTQTG</sequence>
<organism evidence="1 2">
    <name type="scientific">Sphingomonas endophytica</name>
    <dbReference type="NCBI Taxonomy" id="869719"/>
    <lineage>
        <taxon>Bacteria</taxon>
        <taxon>Pseudomonadati</taxon>
        <taxon>Pseudomonadota</taxon>
        <taxon>Alphaproteobacteria</taxon>
        <taxon>Sphingomonadales</taxon>
        <taxon>Sphingomonadaceae</taxon>
        <taxon>Sphingomonas</taxon>
    </lineage>
</organism>
<proteinExistence type="predicted"/>
<gene>
    <name evidence="1" type="ORF">FHS97_001724</name>
</gene>
<protein>
    <submittedName>
        <fullName evidence="1">Uncharacterized protein</fullName>
    </submittedName>
</protein>
<name>A0ABR6N4T8_9SPHN</name>
<keyword evidence="2" id="KW-1185">Reference proteome</keyword>
<accession>A0ABR6N4T8</accession>
<comment type="caution">
    <text evidence="1">The sequence shown here is derived from an EMBL/GenBank/DDBJ whole genome shotgun (WGS) entry which is preliminary data.</text>
</comment>
<reference evidence="1 2" key="1">
    <citation type="submission" date="2020-08" db="EMBL/GenBank/DDBJ databases">
        <title>Genomic Encyclopedia of Type Strains, Phase IV (KMG-IV): sequencing the most valuable type-strain genomes for metagenomic binning, comparative biology and taxonomic classification.</title>
        <authorList>
            <person name="Goeker M."/>
        </authorList>
    </citation>
    <scope>NUCLEOTIDE SEQUENCE [LARGE SCALE GENOMIC DNA]</scope>
    <source>
        <strain evidence="1 2">DSM 101535</strain>
    </source>
</reference>
<evidence type="ECO:0000313" key="1">
    <source>
        <dbReference type="EMBL" id="MBB5725792.1"/>
    </source>
</evidence>
<dbReference type="Proteomes" id="UP000560131">
    <property type="component" value="Unassembled WGS sequence"/>
</dbReference>
<evidence type="ECO:0000313" key="2">
    <source>
        <dbReference type="Proteomes" id="UP000560131"/>
    </source>
</evidence>